<gene>
    <name evidence="8" type="ORF">DEAC_c28770</name>
</gene>
<dbReference type="Pfam" id="PF04024">
    <property type="entry name" value="PspC"/>
    <property type="match status" value="1"/>
</dbReference>
<name>A0A0J1FP98_9FIRM</name>
<dbReference type="PANTHER" id="PTHR33885:SF3">
    <property type="entry name" value="PHAGE SHOCK PROTEIN C"/>
    <property type="match status" value="1"/>
</dbReference>
<dbReference type="PANTHER" id="PTHR33885">
    <property type="entry name" value="PHAGE SHOCK PROTEIN C"/>
    <property type="match status" value="1"/>
</dbReference>
<keyword evidence="5 6" id="KW-0472">Membrane</keyword>
<sequence>MSRRLYRSSQDRQLGGVCGGIAEYLDLDPSLVRIGALLLLLVGGTGFLAYLVAWFIIPSDKNI</sequence>
<evidence type="ECO:0000256" key="3">
    <source>
        <dbReference type="ARBA" id="ARBA00022692"/>
    </source>
</evidence>
<keyword evidence="9" id="KW-1185">Reference proteome</keyword>
<reference evidence="8 9" key="1">
    <citation type="submission" date="2015-06" db="EMBL/GenBank/DDBJ databases">
        <title>Draft genome of the moderately acidophilic sulfate reducer Candidatus Desulfosporosinus acididurans strain M1.</title>
        <authorList>
            <person name="Poehlein A."/>
            <person name="Petzsch P."/>
            <person name="Johnson B.D."/>
            <person name="Schloemann M."/>
            <person name="Daniel R."/>
            <person name="Muehling M."/>
        </authorList>
    </citation>
    <scope>NUCLEOTIDE SEQUENCE [LARGE SCALE GENOMIC DNA]</scope>
    <source>
        <strain evidence="8 9">M1</strain>
    </source>
</reference>
<keyword evidence="4 6" id="KW-1133">Transmembrane helix</keyword>
<organism evidence="8 9">
    <name type="scientific">Desulfosporosinus acididurans</name>
    <dbReference type="NCBI Taxonomy" id="476652"/>
    <lineage>
        <taxon>Bacteria</taxon>
        <taxon>Bacillati</taxon>
        <taxon>Bacillota</taxon>
        <taxon>Clostridia</taxon>
        <taxon>Eubacteriales</taxon>
        <taxon>Desulfitobacteriaceae</taxon>
        <taxon>Desulfosporosinus</taxon>
    </lineage>
</organism>
<feature type="domain" description="Phage shock protein PspC N-terminal" evidence="7">
    <location>
        <begin position="3"/>
        <end position="59"/>
    </location>
</feature>
<evidence type="ECO:0000259" key="7">
    <source>
        <dbReference type="Pfam" id="PF04024"/>
    </source>
</evidence>
<protein>
    <submittedName>
        <fullName evidence="8">DNA-binding transcriptional activator PspC</fullName>
    </submittedName>
</protein>
<evidence type="ECO:0000256" key="6">
    <source>
        <dbReference type="SAM" id="Phobius"/>
    </source>
</evidence>
<keyword evidence="2" id="KW-1003">Cell membrane</keyword>
<evidence type="ECO:0000256" key="5">
    <source>
        <dbReference type="ARBA" id="ARBA00023136"/>
    </source>
</evidence>
<comment type="subcellular location">
    <subcellularLocation>
        <location evidence="1">Cell membrane</location>
        <topology evidence="1">Single-pass membrane protein</topology>
    </subcellularLocation>
</comment>
<comment type="caution">
    <text evidence="8">The sequence shown here is derived from an EMBL/GenBank/DDBJ whole genome shotgun (WGS) entry which is preliminary data.</text>
</comment>
<dbReference type="RefSeq" id="WP_047810693.1">
    <property type="nucleotide sequence ID" value="NZ_LDZY01000009.1"/>
</dbReference>
<proteinExistence type="predicted"/>
<evidence type="ECO:0000313" key="9">
    <source>
        <dbReference type="Proteomes" id="UP000036356"/>
    </source>
</evidence>
<dbReference type="Proteomes" id="UP000036356">
    <property type="component" value="Unassembled WGS sequence"/>
</dbReference>
<dbReference type="STRING" id="476652.DEAC_c28770"/>
<dbReference type="InterPro" id="IPR052027">
    <property type="entry name" value="PspC"/>
</dbReference>
<dbReference type="InterPro" id="IPR007168">
    <property type="entry name" value="Phageshock_PspC_N"/>
</dbReference>
<evidence type="ECO:0000256" key="4">
    <source>
        <dbReference type="ARBA" id="ARBA00022989"/>
    </source>
</evidence>
<evidence type="ECO:0000256" key="1">
    <source>
        <dbReference type="ARBA" id="ARBA00004162"/>
    </source>
</evidence>
<dbReference type="EMBL" id="LDZY01000009">
    <property type="protein sequence ID" value="KLU65325.1"/>
    <property type="molecule type" value="Genomic_DNA"/>
</dbReference>
<feature type="transmembrane region" description="Helical" evidence="6">
    <location>
        <begin position="34"/>
        <end position="57"/>
    </location>
</feature>
<dbReference type="GO" id="GO:0003677">
    <property type="term" value="F:DNA binding"/>
    <property type="evidence" value="ECO:0007669"/>
    <property type="project" value="UniProtKB-KW"/>
</dbReference>
<dbReference type="GO" id="GO:0005886">
    <property type="term" value="C:plasma membrane"/>
    <property type="evidence" value="ECO:0007669"/>
    <property type="project" value="UniProtKB-SubCell"/>
</dbReference>
<keyword evidence="8" id="KW-0238">DNA-binding</keyword>
<evidence type="ECO:0000313" key="8">
    <source>
        <dbReference type="EMBL" id="KLU65325.1"/>
    </source>
</evidence>
<accession>A0A0J1FP98</accession>
<evidence type="ECO:0000256" key="2">
    <source>
        <dbReference type="ARBA" id="ARBA00022475"/>
    </source>
</evidence>
<keyword evidence="3 6" id="KW-0812">Transmembrane</keyword>
<dbReference type="PATRIC" id="fig|476652.3.peg.3026"/>
<dbReference type="AlphaFoldDB" id="A0A0J1FP98"/>